<feature type="compositionally biased region" description="Acidic residues" evidence="1">
    <location>
        <begin position="229"/>
        <end position="248"/>
    </location>
</feature>
<dbReference type="EMBL" id="JAIPUX010003439">
    <property type="protein sequence ID" value="KAH0620053.1"/>
    <property type="molecule type" value="Genomic_DNA"/>
</dbReference>
<gene>
    <name evidence="2" type="ORF">JD844_014585</name>
</gene>
<evidence type="ECO:0008006" key="4">
    <source>
        <dbReference type="Google" id="ProtNLM"/>
    </source>
</evidence>
<dbReference type="PANTHER" id="PTHR15871:SF2">
    <property type="entry name" value="PLECKSTRIN HOMOLOGY DOMAIN-CONTAINING FAMILY O MEMBER 2"/>
    <property type="match status" value="1"/>
</dbReference>
<feature type="region of interest" description="Disordered" evidence="1">
    <location>
        <begin position="1"/>
        <end position="25"/>
    </location>
</feature>
<dbReference type="Proteomes" id="UP000826234">
    <property type="component" value="Unassembled WGS sequence"/>
</dbReference>
<sequence>MDNGLVKKERRNEGVKEESAEKQKCPTKADKAGWIKKSTGGLLSLWKERYIQLCKSQLLICENEEEQKCVETVELERYDRCQDLRALLKRKHRFILIRAPGYKVKVDESLSLEHVTRRRAKLAHGRRPPTRSHLKEVANAVSDGILRLDLDVPNSGPPNFTLVTGEADGISPPKETLKPPMPPTKSPKLPSENPNADSTPEDLELKKPPMPPAKPLKEAGIPSENMNSVEEEKEEEEDVAVAAEDLEDSQGRLKKPPVPPAKPHKEIAAPNENMNSVEEEGEVEDVVVTGENTEESKAGFKKPPVPPAKPLKKVVALTENMDLVEEKEEEREEEEKHVAVKGEDVEESEVAAGGESLMETDKNAPTAPVLSLNVLPDKMKVTWDSPASEQEGIECGNPLKSSSKDDLPEVGKDVAQPPTSPPKNLLEGIQDNMKSRWSSSEAFKGDHQGGGLKPPVNGFDDDGMTESVFHNGEEHLSLQKPQEPSSEPGMNEKSLSLPSNGQAHLLDVVRSSPVTKPRCASLEDLLSGSSKASLQELDPQCGAALHVAHMEKKVACEKERTEKLLQKVHQRGLEQAQEGNGPPLNAETLLNEAAAQLRQATQVLQEIRDLGELKKEQKGASKDLVTLYRRSAP</sequence>
<feature type="region of interest" description="Disordered" evidence="1">
    <location>
        <begin position="382"/>
        <end position="498"/>
    </location>
</feature>
<feature type="region of interest" description="Disordered" evidence="1">
    <location>
        <begin position="324"/>
        <end position="364"/>
    </location>
</feature>
<feature type="compositionally biased region" description="Basic and acidic residues" evidence="1">
    <location>
        <begin position="402"/>
        <end position="412"/>
    </location>
</feature>
<proteinExistence type="predicted"/>
<keyword evidence="3" id="KW-1185">Reference proteome</keyword>
<evidence type="ECO:0000313" key="2">
    <source>
        <dbReference type="EMBL" id="KAH0620053.1"/>
    </source>
</evidence>
<comment type="caution">
    <text evidence="2">The sequence shown here is derived from an EMBL/GenBank/DDBJ whole genome shotgun (WGS) entry which is preliminary data.</text>
</comment>
<dbReference type="InterPro" id="IPR011993">
    <property type="entry name" value="PH-like_dom_sf"/>
</dbReference>
<feature type="region of interest" description="Disordered" evidence="1">
    <location>
        <begin position="157"/>
        <end position="311"/>
    </location>
</feature>
<feature type="compositionally biased region" description="Basic and acidic residues" evidence="1">
    <location>
        <begin position="334"/>
        <end position="343"/>
    </location>
</feature>
<dbReference type="PANTHER" id="PTHR15871">
    <property type="entry name" value="PH DOMAIN-CONTAINING PROTEIN"/>
    <property type="match status" value="1"/>
</dbReference>
<organism evidence="2 3">
    <name type="scientific">Phrynosoma platyrhinos</name>
    <name type="common">Desert horned lizard</name>
    <dbReference type="NCBI Taxonomy" id="52577"/>
    <lineage>
        <taxon>Eukaryota</taxon>
        <taxon>Metazoa</taxon>
        <taxon>Chordata</taxon>
        <taxon>Craniata</taxon>
        <taxon>Vertebrata</taxon>
        <taxon>Euteleostomi</taxon>
        <taxon>Lepidosauria</taxon>
        <taxon>Squamata</taxon>
        <taxon>Bifurcata</taxon>
        <taxon>Unidentata</taxon>
        <taxon>Episquamata</taxon>
        <taxon>Toxicofera</taxon>
        <taxon>Iguania</taxon>
        <taxon>Phrynosomatidae</taxon>
        <taxon>Phrynosomatinae</taxon>
        <taxon>Phrynosoma</taxon>
    </lineage>
</organism>
<evidence type="ECO:0000313" key="3">
    <source>
        <dbReference type="Proteomes" id="UP000826234"/>
    </source>
</evidence>
<dbReference type="SUPFAM" id="SSF50729">
    <property type="entry name" value="PH domain-like"/>
    <property type="match status" value="1"/>
</dbReference>
<reference evidence="2 3" key="1">
    <citation type="journal article" date="2022" name="Gigascience">
        <title>A chromosome-level genome assembly and annotation of the desert horned lizard, Phrynosoma platyrhinos, provides insight into chromosomal rearrangements among reptiles.</title>
        <authorList>
            <person name="Koochekian N."/>
            <person name="Ascanio A."/>
            <person name="Farleigh K."/>
            <person name="Card D.C."/>
            <person name="Schield D.R."/>
            <person name="Castoe T.A."/>
            <person name="Jezkova T."/>
        </authorList>
    </citation>
    <scope>NUCLEOTIDE SEQUENCE [LARGE SCALE GENOMIC DNA]</scope>
    <source>
        <strain evidence="2">NK-2021</strain>
    </source>
</reference>
<name>A0ABQ7SRV8_PHRPL</name>
<dbReference type="InterPro" id="IPR043448">
    <property type="entry name" value="PKHO1/2"/>
</dbReference>
<protein>
    <recommendedName>
        <fullName evidence="4">Pleckstrin homology domain-containing family O member 2</fullName>
    </recommendedName>
</protein>
<accession>A0ABQ7SRV8</accession>
<dbReference type="Gene3D" id="2.30.29.30">
    <property type="entry name" value="Pleckstrin-homology domain (PH domain)/Phosphotyrosine-binding domain (PTB)"/>
    <property type="match status" value="1"/>
</dbReference>
<evidence type="ECO:0000256" key="1">
    <source>
        <dbReference type="SAM" id="MobiDB-lite"/>
    </source>
</evidence>
<feature type="compositionally biased region" description="Acidic residues" evidence="1">
    <location>
        <begin position="324"/>
        <end position="333"/>
    </location>
</feature>